<dbReference type="OrthoDB" id="9790367at2"/>
<dbReference type="InterPro" id="IPR000160">
    <property type="entry name" value="GGDEF_dom"/>
</dbReference>
<feature type="transmembrane region" description="Helical" evidence="3">
    <location>
        <begin position="178"/>
        <end position="198"/>
    </location>
</feature>
<evidence type="ECO:0000313" key="6">
    <source>
        <dbReference type="Proteomes" id="UP000032233"/>
    </source>
</evidence>
<dbReference type="Proteomes" id="UP000032233">
    <property type="component" value="Unassembled WGS sequence"/>
</dbReference>
<dbReference type="PANTHER" id="PTHR45138:SF9">
    <property type="entry name" value="DIGUANYLATE CYCLASE DGCM-RELATED"/>
    <property type="match status" value="1"/>
</dbReference>
<dbReference type="Pfam" id="PF13188">
    <property type="entry name" value="PAS_8"/>
    <property type="match status" value="1"/>
</dbReference>
<sequence length="517" mass="58861">MDFKILIVLLLVSACFTTGLIFYVWRHRTALCAGPYMGLLAAASIYSAGYALELASPNLEDMLLWSKVQYFGISFIPAFYILVALRYIGWDSRLSTSMTVTVFFFSFLTLAFRLTNQHHGLIYQSSWVEYSYGHRILAFEEGLWYYVHMVYINFSCALGAFVYIRFYLKAAPFYRRQIMAMVVASTIPWSAYIVYILWRDMPKIDLIPFAITLSAPVWAIGIFRYQLMNLAPIARDSIFENMADGVMVLDWEDRLTDYNPAAQRILPELNDHLIGYRPTFVFQNYPEVAGLLKNRQEAHLDIETTNNGETAFYRTSLIQLNSKKGRALGYMLSFSNITEQVKLMQKLEIMASTDELTGIYNRRYLLSLSKVEISRAKRHGLPLSLIIMDLDHFKNVNDQYGHALGDQVLKEVAQVISNNIRDIDVFGRYGGEEFAVLLPDTLPAKARQVAERLCSALHHHLVPYEEGFIKVTASFGVAGSLTMHQDSLRGLLNNADQALYKAKAGGRNQVVLYTGSR</sequence>
<dbReference type="AlphaFoldDB" id="A0A0D2JDR0"/>
<dbReference type="CDD" id="cd01949">
    <property type="entry name" value="GGDEF"/>
    <property type="match status" value="1"/>
</dbReference>
<dbReference type="SUPFAM" id="SSF55785">
    <property type="entry name" value="PYP-like sensor domain (PAS domain)"/>
    <property type="match status" value="1"/>
</dbReference>
<feature type="transmembrane region" description="Helical" evidence="3">
    <location>
        <begin position="143"/>
        <end position="166"/>
    </location>
</feature>
<feature type="transmembrane region" description="Helical" evidence="3">
    <location>
        <begin position="6"/>
        <end position="25"/>
    </location>
</feature>
<keyword evidence="3" id="KW-0472">Membrane</keyword>
<feature type="transmembrane region" description="Helical" evidence="3">
    <location>
        <begin position="68"/>
        <end position="88"/>
    </location>
</feature>
<dbReference type="Gene3D" id="3.30.70.270">
    <property type="match status" value="1"/>
</dbReference>
<evidence type="ECO:0000256" key="3">
    <source>
        <dbReference type="SAM" id="Phobius"/>
    </source>
</evidence>
<feature type="transmembrane region" description="Helical" evidence="3">
    <location>
        <begin position="37"/>
        <end position="56"/>
    </location>
</feature>
<dbReference type="InterPro" id="IPR000014">
    <property type="entry name" value="PAS"/>
</dbReference>
<keyword evidence="3" id="KW-1133">Transmembrane helix</keyword>
<dbReference type="SMART" id="SM00267">
    <property type="entry name" value="GGDEF"/>
    <property type="match status" value="1"/>
</dbReference>
<evidence type="ECO:0000256" key="2">
    <source>
        <dbReference type="ARBA" id="ARBA00034247"/>
    </source>
</evidence>
<accession>A0A0D2JDR0</accession>
<dbReference type="PROSITE" id="PS51257">
    <property type="entry name" value="PROKAR_LIPOPROTEIN"/>
    <property type="match status" value="1"/>
</dbReference>
<dbReference type="InterPro" id="IPR035965">
    <property type="entry name" value="PAS-like_dom_sf"/>
</dbReference>
<proteinExistence type="predicted"/>
<feature type="transmembrane region" description="Helical" evidence="3">
    <location>
        <begin position="204"/>
        <end position="225"/>
    </location>
</feature>
<dbReference type="GO" id="GO:0052621">
    <property type="term" value="F:diguanylate cyclase activity"/>
    <property type="evidence" value="ECO:0007669"/>
    <property type="project" value="UniProtKB-EC"/>
</dbReference>
<evidence type="ECO:0000313" key="5">
    <source>
        <dbReference type="EMBL" id="KIX13821.1"/>
    </source>
</evidence>
<feature type="domain" description="GGDEF" evidence="4">
    <location>
        <begin position="381"/>
        <end position="515"/>
    </location>
</feature>
<dbReference type="EC" id="2.7.7.65" evidence="1"/>
<organism evidence="5 6">
    <name type="scientific">Dethiosulfatarculus sandiegensis</name>
    <dbReference type="NCBI Taxonomy" id="1429043"/>
    <lineage>
        <taxon>Bacteria</taxon>
        <taxon>Pseudomonadati</taxon>
        <taxon>Thermodesulfobacteriota</taxon>
        <taxon>Desulfarculia</taxon>
        <taxon>Desulfarculales</taxon>
        <taxon>Desulfarculaceae</taxon>
        <taxon>Dethiosulfatarculus</taxon>
    </lineage>
</organism>
<dbReference type="RefSeq" id="WP_044348594.1">
    <property type="nucleotide sequence ID" value="NZ_AZAC01000014.1"/>
</dbReference>
<dbReference type="InterPro" id="IPR050469">
    <property type="entry name" value="Diguanylate_Cyclase"/>
</dbReference>
<gene>
    <name evidence="5" type="ORF">X474_10990</name>
</gene>
<keyword evidence="3" id="KW-0812">Transmembrane</keyword>
<dbReference type="InterPro" id="IPR031621">
    <property type="entry name" value="HisKA_7TM"/>
</dbReference>
<comment type="caution">
    <text evidence="5">The sequence shown here is derived from an EMBL/GenBank/DDBJ whole genome shotgun (WGS) entry which is preliminary data.</text>
</comment>
<dbReference type="STRING" id="1429043.X474_10990"/>
<dbReference type="NCBIfam" id="TIGR00254">
    <property type="entry name" value="GGDEF"/>
    <property type="match status" value="1"/>
</dbReference>
<comment type="catalytic activity">
    <reaction evidence="2">
        <text>2 GTP = 3',3'-c-di-GMP + 2 diphosphate</text>
        <dbReference type="Rhea" id="RHEA:24898"/>
        <dbReference type="ChEBI" id="CHEBI:33019"/>
        <dbReference type="ChEBI" id="CHEBI:37565"/>
        <dbReference type="ChEBI" id="CHEBI:58805"/>
        <dbReference type="EC" id="2.7.7.65"/>
    </reaction>
</comment>
<dbReference type="FunFam" id="3.30.70.270:FF:000001">
    <property type="entry name" value="Diguanylate cyclase domain protein"/>
    <property type="match status" value="1"/>
</dbReference>
<reference evidence="5 6" key="1">
    <citation type="submission" date="2013-11" db="EMBL/GenBank/DDBJ databases">
        <title>Metagenomic analysis of a methanogenic consortium involved in long chain n-alkane degradation.</title>
        <authorList>
            <person name="Davidova I.A."/>
            <person name="Callaghan A.V."/>
            <person name="Wawrik B."/>
            <person name="Pruitt S."/>
            <person name="Marks C."/>
            <person name="Duncan K.E."/>
            <person name="Suflita J.M."/>
        </authorList>
    </citation>
    <scope>NUCLEOTIDE SEQUENCE [LARGE SCALE GENOMIC DNA]</scope>
    <source>
        <strain evidence="5 6">SPR</strain>
    </source>
</reference>
<dbReference type="InterPro" id="IPR029787">
    <property type="entry name" value="Nucleotide_cyclase"/>
</dbReference>
<dbReference type="InterPro" id="IPR043128">
    <property type="entry name" value="Rev_trsase/Diguanyl_cyclase"/>
</dbReference>
<dbReference type="InParanoid" id="A0A0D2JDR0"/>
<protein>
    <recommendedName>
        <fullName evidence="1">diguanylate cyclase</fullName>
        <ecNumber evidence="1">2.7.7.65</ecNumber>
    </recommendedName>
</protein>
<dbReference type="Gene3D" id="3.30.450.20">
    <property type="entry name" value="PAS domain"/>
    <property type="match status" value="1"/>
</dbReference>
<dbReference type="EMBL" id="AZAC01000014">
    <property type="protein sequence ID" value="KIX13821.1"/>
    <property type="molecule type" value="Genomic_DNA"/>
</dbReference>
<evidence type="ECO:0000259" key="4">
    <source>
        <dbReference type="PROSITE" id="PS50887"/>
    </source>
</evidence>
<dbReference type="Pfam" id="PF16927">
    <property type="entry name" value="HisKA_7TM"/>
    <property type="match status" value="1"/>
</dbReference>
<dbReference type="PROSITE" id="PS50887">
    <property type="entry name" value="GGDEF"/>
    <property type="match status" value="1"/>
</dbReference>
<name>A0A0D2JDR0_9BACT</name>
<evidence type="ECO:0000256" key="1">
    <source>
        <dbReference type="ARBA" id="ARBA00012528"/>
    </source>
</evidence>
<dbReference type="Pfam" id="PF00990">
    <property type="entry name" value="GGDEF"/>
    <property type="match status" value="1"/>
</dbReference>
<keyword evidence="6" id="KW-1185">Reference proteome</keyword>
<dbReference type="PANTHER" id="PTHR45138">
    <property type="entry name" value="REGULATORY COMPONENTS OF SENSORY TRANSDUCTION SYSTEM"/>
    <property type="match status" value="1"/>
</dbReference>
<dbReference type="SUPFAM" id="SSF55073">
    <property type="entry name" value="Nucleotide cyclase"/>
    <property type="match status" value="1"/>
</dbReference>